<keyword evidence="2" id="KW-0217">Developmental protein</keyword>
<dbReference type="Proteomes" id="UP000594260">
    <property type="component" value="Unplaced"/>
</dbReference>
<dbReference type="InterPro" id="IPR036790">
    <property type="entry name" value="Frizzled_dom_sf"/>
</dbReference>
<dbReference type="GO" id="GO:0017147">
    <property type="term" value="F:Wnt-protein binding"/>
    <property type="evidence" value="ECO:0007669"/>
    <property type="project" value="TreeGrafter"/>
</dbReference>
<feature type="transmembrane region" description="Helical" evidence="5">
    <location>
        <begin position="295"/>
        <end position="316"/>
    </location>
</feature>
<keyword evidence="8" id="KW-1185">Reference proteome</keyword>
<keyword evidence="3 4" id="KW-1015">Disulfide bond</keyword>
<dbReference type="PROSITE" id="PS50068">
    <property type="entry name" value="LDLRA_2"/>
    <property type="match status" value="1"/>
</dbReference>
<dbReference type="GO" id="GO:0042813">
    <property type="term" value="F:Wnt receptor activity"/>
    <property type="evidence" value="ECO:0007669"/>
    <property type="project" value="TreeGrafter"/>
</dbReference>
<keyword evidence="5" id="KW-0472">Membrane</keyword>
<reference evidence="7" key="1">
    <citation type="submission" date="2021-01" db="UniProtKB">
        <authorList>
            <consortium name="EnsemblMetazoa"/>
        </authorList>
    </citation>
    <scope>IDENTIFICATION</scope>
</reference>
<dbReference type="InterPro" id="IPR002172">
    <property type="entry name" value="LDrepeatLR_classA_rpt"/>
</dbReference>
<feature type="disulfide bond" evidence="4">
    <location>
        <begin position="487"/>
        <end position="502"/>
    </location>
</feature>
<sequence>MKIALMDRDDCIEEQAPRSLKLTFPPSRVGVNPEKDCSSTRVEVVSQANNGSQHLQNYWPVFSVMRPINENYPHPAPGTEGSTAPSVGCFQGVKDVVWNWKPQNGHVFPEHMDDALHIIPELAVPPSLPPRGLKPANGTPTVTLRASRPAPLVGTTGLPQLFHAPFSSQASSCPGMLPHNHNYTQSHRKLVSLIAGFDKDHVSGHVETAQSFPIERHDFTLLRESSIYEPASFSKDSSAFCGGRNDELRPMDETNRTAELTDTARVGSRNSVWAHDFGSQNDPTAIEANCFCCCFTTFCLVMSIILLTASAVLAIIHGAEVYRRKMATLDPDTFFYTLADRRTDKRASSSANKTAMTHSCESFVVEPCIPHLPYNFTGYPNLVGHNSSKELNWDLRMFREVMDGECYPLAGLFLCHLLQPQCDSQTRQKVNPPCREFCEYFLYRCNAFVPDRIRSQINCHSLSNHNCTLRPPCSAELLVLSEGEKICDGTVDCPDHSDENGCATTAPPMLPNSSTTSLW</sequence>
<dbReference type="InParanoid" id="A0A7M7KAF0"/>
<dbReference type="EnsemblMetazoa" id="XM_022807112">
    <property type="protein sequence ID" value="XP_022662847"/>
    <property type="gene ID" value="LOC111250999"/>
</dbReference>
<keyword evidence="5" id="KW-1133">Transmembrane helix</keyword>
<dbReference type="PANTHER" id="PTHR11309:SF126">
    <property type="entry name" value="FRIZZLED-2"/>
    <property type="match status" value="1"/>
</dbReference>
<dbReference type="KEGG" id="vde:111250999"/>
<organism evidence="7 8">
    <name type="scientific">Varroa destructor</name>
    <name type="common">Honeybee mite</name>
    <dbReference type="NCBI Taxonomy" id="109461"/>
    <lineage>
        <taxon>Eukaryota</taxon>
        <taxon>Metazoa</taxon>
        <taxon>Ecdysozoa</taxon>
        <taxon>Arthropoda</taxon>
        <taxon>Chelicerata</taxon>
        <taxon>Arachnida</taxon>
        <taxon>Acari</taxon>
        <taxon>Parasitiformes</taxon>
        <taxon>Mesostigmata</taxon>
        <taxon>Gamasina</taxon>
        <taxon>Dermanyssoidea</taxon>
        <taxon>Varroidae</taxon>
        <taxon>Varroa</taxon>
    </lineage>
</organism>
<evidence type="ECO:0000256" key="5">
    <source>
        <dbReference type="SAM" id="Phobius"/>
    </source>
</evidence>
<evidence type="ECO:0000256" key="4">
    <source>
        <dbReference type="PROSITE-ProRule" id="PRU00124"/>
    </source>
</evidence>
<comment type="caution">
    <text evidence="4">Lacks conserved residue(s) required for the propagation of feature annotation.</text>
</comment>
<dbReference type="GeneID" id="111250999"/>
<dbReference type="PANTHER" id="PTHR11309">
    <property type="entry name" value="FRIZZLED"/>
    <property type="match status" value="1"/>
</dbReference>
<keyword evidence="5" id="KW-0812">Transmembrane</keyword>
<evidence type="ECO:0000256" key="1">
    <source>
        <dbReference type="ARBA" id="ARBA00004162"/>
    </source>
</evidence>
<dbReference type="Pfam" id="PF01392">
    <property type="entry name" value="Fz"/>
    <property type="match status" value="1"/>
</dbReference>
<dbReference type="Gene3D" id="4.10.400.10">
    <property type="entry name" value="Low-density Lipoprotein Receptor"/>
    <property type="match status" value="1"/>
</dbReference>
<evidence type="ECO:0000256" key="2">
    <source>
        <dbReference type="ARBA" id="ARBA00022473"/>
    </source>
</evidence>
<dbReference type="InterPro" id="IPR036055">
    <property type="entry name" value="LDL_receptor-like_sf"/>
</dbReference>
<dbReference type="OrthoDB" id="5985572at2759"/>
<evidence type="ECO:0000313" key="7">
    <source>
        <dbReference type="EnsemblMetazoa" id="XP_022662847"/>
    </source>
</evidence>
<comment type="subcellular location">
    <subcellularLocation>
        <location evidence="1">Cell membrane</location>
        <topology evidence="1">Single-pass membrane protein</topology>
    </subcellularLocation>
</comment>
<protein>
    <recommendedName>
        <fullName evidence="6">FZ domain-containing protein</fullName>
    </recommendedName>
</protein>
<evidence type="ECO:0000259" key="6">
    <source>
        <dbReference type="PROSITE" id="PS50038"/>
    </source>
</evidence>
<dbReference type="SUPFAM" id="SSF63501">
    <property type="entry name" value="Frizzled cysteine-rich domain"/>
    <property type="match status" value="1"/>
</dbReference>
<name>A0A7M7KAF0_VARDE</name>
<evidence type="ECO:0000256" key="3">
    <source>
        <dbReference type="ARBA" id="ARBA00023157"/>
    </source>
</evidence>
<accession>A0A7M7KAF0</accession>
<proteinExistence type="predicted"/>
<dbReference type="GO" id="GO:0005886">
    <property type="term" value="C:plasma membrane"/>
    <property type="evidence" value="ECO:0007669"/>
    <property type="project" value="UniProtKB-SubCell"/>
</dbReference>
<dbReference type="InterPro" id="IPR015526">
    <property type="entry name" value="Frizzled/SFRP"/>
</dbReference>
<feature type="domain" description="FZ" evidence="6">
    <location>
        <begin position="355"/>
        <end position="476"/>
    </location>
</feature>
<dbReference type="InterPro" id="IPR020067">
    <property type="entry name" value="Frizzled_dom"/>
</dbReference>
<dbReference type="Gene3D" id="1.10.2000.10">
    <property type="entry name" value="Frizzled cysteine-rich domain"/>
    <property type="match status" value="1"/>
</dbReference>
<dbReference type="PROSITE" id="PS50038">
    <property type="entry name" value="FZ"/>
    <property type="match status" value="1"/>
</dbReference>
<dbReference type="GO" id="GO:0035567">
    <property type="term" value="P:non-canonical Wnt signaling pathway"/>
    <property type="evidence" value="ECO:0007669"/>
    <property type="project" value="TreeGrafter"/>
</dbReference>
<dbReference type="AlphaFoldDB" id="A0A7M7KAF0"/>
<dbReference type="CDD" id="cd00112">
    <property type="entry name" value="LDLa"/>
    <property type="match status" value="1"/>
</dbReference>
<dbReference type="GO" id="GO:0060070">
    <property type="term" value="P:canonical Wnt signaling pathway"/>
    <property type="evidence" value="ECO:0007669"/>
    <property type="project" value="TreeGrafter"/>
</dbReference>
<dbReference type="RefSeq" id="XP_022662847.1">
    <property type="nucleotide sequence ID" value="XM_022807112.1"/>
</dbReference>
<dbReference type="SMART" id="SM00063">
    <property type="entry name" value="FRI"/>
    <property type="match status" value="1"/>
</dbReference>
<evidence type="ECO:0000313" key="8">
    <source>
        <dbReference type="Proteomes" id="UP000594260"/>
    </source>
</evidence>